<feature type="domain" description="ABC transmembrane type-1" evidence="7">
    <location>
        <begin position="27"/>
        <end position="206"/>
    </location>
</feature>
<dbReference type="Pfam" id="PF00528">
    <property type="entry name" value="BPD_transp_1"/>
    <property type="match status" value="1"/>
</dbReference>
<dbReference type="InterPro" id="IPR000515">
    <property type="entry name" value="MetI-like"/>
</dbReference>
<feature type="transmembrane region" description="Helical" evidence="6">
    <location>
        <begin position="157"/>
        <end position="177"/>
    </location>
</feature>
<dbReference type="RefSeq" id="WP_078715294.1">
    <property type="nucleotide sequence ID" value="NZ_FUYG01000010.1"/>
</dbReference>
<dbReference type="GO" id="GO:0031460">
    <property type="term" value="P:glycine betaine transport"/>
    <property type="evidence" value="ECO:0007669"/>
    <property type="project" value="TreeGrafter"/>
</dbReference>
<dbReference type="SUPFAM" id="SSF161098">
    <property type="entry name" value="MetI-like"/>
    <property type="match status" value="1"/>
</dbReference>
<dbReference type="InterPro" id="IPR035906">
    <property type="entry name" value="MetI-like_sf"/>
</dbReference>
<evidence type="ECO:0000256" key="3">
    <source>
        <dbReference type="ARBA" id="ARBA00022692"/>
    </source>
</evidence>
<feature type="transmembrane region" description="Helical" evidence="6">
    <location>
        <begin position="65"/>
        <end position="87"/>
    </location>
</feature>
<evidence type="ECO:0000313" key="9">
    <source>
        <dbReference type="Proteomes" id="UP000189735"/>
    </source>
</evidence>
<keyword evidence="2 6" id="KW-0813">Transport</keyword>
<comment type="similarity">
    <text evidence="6">Belongs to the binding-protein-dependent transport system permease family.</text>
</comment>
<gene>
    <name evidence="8" type="ORF">SAMN06295879_3304</name>
</gene>
<dbReference type="GO" id="GO:0005886">
    <property type="term" value="C:plasma membrane"/>
    <property type="evidence" value="ECO:0007669"/>
    <property type="project" value="UniProtKB-SubCell"/>
</dbReference>
<keyword evidence="5 6" id="KW-0472">Membrane</keyword>
<dbReference type="PANTHER" id="PTHR30177">
    <property type="entry name" value="GLYCINE BETAINE/L-PROLINE TRANSPORT SYSTEM PERMEASE PROTEIN PROW"/>
    <property type="match status" value="1"/>
</dbReference>
<name>A0A1T4YJD0_9MICO</name>
<feature type="transmembrane region" description="Helical" evidence="6">
    <location>
        <begin position="93"/>
        <end position="112"/>
    </location>
</feature>
<keyword evidence="3 6" id="KW-0812">Transmembrane</keyword>
<dbReference type="CDD" id="cd06261">
    <property type="entry name" value="TM_PBP2"/>
    <property type="match status" value="1"/>
</dbReference>
<evidence type="ECO:0000256" key="6">
    <source>
        <dbReference type="RuleBase" id="RU363032"/>
    </source>
</evidence>
<protein>
    <submittedName>
        <fullName evidence="8">Osmoprotectant transport system permease protein</fullName>
    </submittedName>
</protein>
<evidence type="ECO:0000256" key="1">
    <source>
        <dbReference type="ARBA" id="ARBA00004141"/>
    </source>
</evidence>
<evidence type="ECO:0000256" key="4">
    <source>
        <dbReference type="ARBA" id="ARBA00022989"/>
    </source>
</evidence>
<dbReference type="GO" id="GO:0055085">
    <property type="term" value="P:transmembrane transport"/>
    <property type="evidence" value="ECO:0007669"/>
    <property type="project" value="InterPro"/>
</dbReference>
<dbReference type="Gene3D" id="1.10.3720.10">
    <property type="entry name" value="MetI-like"/>
    <property type="match status" value="1"/>
</dbReference>
<proteinExistence type="inferred from homology"/>
<evidence type="ECO:0000256" key="2">
    <source>
        <dbReference type="ARBA" id="ARBA00022448"/>
    </source>
</evidence>
<keyword evidence="4 6" id="KW-1133">Transmembrane helix</keyword>
<feature type="transmembrane region" description="Helical" evidence="6">
    <location>
        <begin position="189"/>
        <end position="209"/>
    </location>
</feature>
<dbReference type="Proteomes" id="UP000189735">
    <property type="component" value="Unassembled WGS sequence"/>
</dbReference>
<sequence>MNLLVDAFAWIFDPAHQPGANGIPTRLVQHLGISLLVLLVASAIAIPVGYLIGHTGKGRTLAVSLTGGFRSLPTLGLLIILALWLGVGLEAPLIALIVLAVPPILAGAYSGFEAVDRRTIDAARAVGMTEWQIVSKVEVPLGLPLLIGGLRSGTLQIIATATLADYVGAGGLGHFIFVGQKSNDYPQMLAGSLLVIALALLSEGIFALLQKLVVPRGVVANQSTDVRRPSSRRVAVVGFPTEERK</sequence>
<evidence type="ECO:0000259" key="7">
    <source>
        <dbReference type="PROSITE" id="PS50928"/>
    </source>
</evidence>
<organism evidence="8 9">
    <name type="scientific">Agreia bicolorata</name>
    <dbReference type="NCBI Taxonomy" id="110935"/>
    <lineage>
        <taxon>Bacteria</taxon>
        <taxon>Bacillati</taxon>
        <taxon>Actinomycetota</taxon>
        <taxon>Actinomycetes</taxon>
        <taxon>Micrococcales</taxon>
        <taxon>Microbacteriaceae</taxon>
        <taxon>Agreia</taxon>
    </lineage>
</organism>
<comment type="subcellular location">
    <subcellularLocation>
        <location evidence="6">Cell membrane</location>
        <topology evidence="6">Multi-pass membrane protein</topology>
    </subcellularLocation>
    <subcellularLocation>
        <location evidence="1">Membrane</location>
        <topology evidence="1">Multi-pass membrane protein</topology>
    </subcellularLocation>
</comment>
<feature type="transmembrane region" description="Helical" evidence="6">
    <location>
        <begin position="31"/>
        <end position="53"/>
    </location>
</feature>
<reference evidence="9" key="1">
    <citation type="submission" date="2017-02" db="EMBL/GenBank/DDBJ databases">
        <authorList>
            <person name="Varghese N."/>
            <person name="Submissions S."/>
        </authorList>
    </citation>
    <scope>NUCLEOTIDE SEQUENCE [LARGE SCALE GENOMIC DNA]</scope>
    <source>
        <strain evidence="9">VKM Ac-2052</strain>
    </source>
</reference>
<dbReference type="PROSITE" id="PS50928">
    <property type="entry name" value="ABC_TM1"/>
    <property type="match status" value="1"/>
</dbReference>
<dbReference type="InterPro" id="IPR051204">
    <property type="entry name" value="ABC_transp_perm/SBD"/>
</dbReference>
<dbReference type="AlphaFoldDB" id="A0A1T4YJD0"/>
<accession>A0A1T4YJD0</accession>
<evidence type="ECO:0000256" key="5">
    <source>
        <dbReference type="ARBA" id="ARBA00023136"/>
    </source>
</evidence>
<evidence type="ECO:0000313" key="8">
    <source>
        <dbReference type="EMBL" id="SKB01668.1"/>
    </source>
</evidence>
<dbReference type="EMBL" id="FUYG01000010">
    <property type="protein sequence ID" value="SKB01668.1"/>
    <property type="molecule type" value="Genomic_DNA"/>
</dbReference>
<dbReference type="PANTHER" id="PTHR30177:SF33">
    <property type="entry name" value="POSSIBLE OSMOPROTECTANT (GLYCINE BETAINE_CARNITINE_CHOLINE_L-PROLINE) TRANSPORT INTEGRAL MEMBRANE PROTEIN ABC TRANSPORTER PROZ"/>
    <property type="match status" value="1"/>
</dbReference>